<sequence>MRVDTPCGVVEIAGTAVGVGASGSVYLGTCKELGPDKEAVAVKVVRGSKHCGSWRRELRVVRLLLRKPHRNVLAYYAAFRYSGEALRIKGQPVLEPGDGVLVMERASRAPLPVGQRPVEERWEAERAWRLQQAAWAARVLVSGANALHWLHQEIRTIHRDLKLDNLLVSDGGAVKLADFSAAKTRLYEAQRAATRQGIGTTGSMAPELYFSQCHGFAVDFWSLGCAACDAFSGSLPYDLDAFLRVVTLGQLPAEPSACLSRDAIAGHPDSEIAQGVRELKESIRRRLTSWLPQDDPLCADLCSVLLELLQPEPELRPSAPQLLSCEALKRLAQLLPGERLDPPLLTDTPTPARALARNSSTARSKTARGAAVAQMIHQALERLESEQDLEILREDVHWALLADDPKAEELLQMFLQLPDLGQAQPLRAVPGWAKPGRDPLCRRWAAEDFDDAEDLLAFLQEHNLGDCQPGAACRLWEDLRKGAALSLRTETGQGDVLILLAHELVLDLRLAQDDLDPHQDENAKYLCLMEMHSIDVIRGKPSFPHLRRLPPSTLFDGKDGRTWPQRLESLQLGLLGLPELEDCQPRASLEMRQSECVPNLWIRCHSWTLPLTAPGSSEGPASFATEEPLSEGRRWRHWAWQKPAGLARRLAPAPRLGRCQDLRKVSDEGQTLLHAACLSQSAGRLLRLVGEVLPRAAWPEMPLEAQDPQGRTCLWLAASRADQGAVRQLLKFRSDPEEAHARRPSATRLAERAVRASAEAADRRGVSVLAVAAGTRREQTLGTVRELVEAGARPLELLRKMEEPQNDTLGLCIVKVLARSALGCVWRHLEQSISEAGGRVSKSHLEEILLKCKVDMAVAKHVLAVLDASEALTSSQLWRKLSSKAPQVRAPRVADSVDVAATAALQELMAGDGYPSPKASSLSLSPKTVCTESDISESPQVGSPQEASPQALMPRTSIRGLRSLSLKSQRASPRKRAPSVAGGRLLPWPQATTTADGKIQCFKGVRPRYLDHLCPLGDRDLASTRPIRRAVSRPRRSLSSATSAA</sequence>
<evidence type="ECO:0000256" key="2">
    <source>
        <dbReference type="SAM" id="MobiDB-lite"/>
    </source>
</evidence>
<keyword evidence="1" id="KW-0067">ATP-binding</keyword>
<feature type="compositionally biased region" description="Low complexity" evidence="2">
    <location>
        <begin position="342"/>
        <end position="357"/>
    </location>
</feature>
<dbReference type="InterPro" id="IPR002110">
    <property type="entry name" value="Ankyrin_rpt"/>
</dbReference>
<dbReference type="SUPFAM" id="SSF56112">
    <property type="entry name" value="Protein kinase-like (PK-like)"/>
    <property type="match status" value="1"/>
</dbReference>
<dbReference type="Gene3D" id="3.30.200.20">
    <property type="entry name" value="Phosphorylase Kinase, domain 1"/>
    <property type="match status" value="1"/>
</dbReference>
<dbReference type="InterPro" id="IPR036770">
    <property type="entry name" value="Ankyrin_rpt-contain_sf"/>
</dbReference>
<dbReference type="Gene3D" id="1.10.510.10">
    <property type="entry name" value="Transferase(Phosphotransferase) domain 1"/>
    <property type="match status" value="1"/>
</dbReference>
<accession>A0AA36N0M6</accession>
<keyword evidence="1" id="KW-0547">Nucleotide-binding</keyword>
<name>A0AA36N0M6_9DINO</name>
<dbReference type="SMART" id="SM00248">
    <property type="entry name" value="ANK"/>
    <property type="match status" value="3"/>
</dbReference>
<feature type="region of interest" description="Disordered" evidence="2">
    <location>
        <begin position="1021"/>
        <end position="1045"/>
    </location>
</feature>
<dbReference type="AlphaFoldDB" id="A0AA36N0M6"/>
<comment type="caution">
    <text evidence="4">The sequence shown here is derived from an EMBL/GenBank/DDBJ whole genome shotgun (WGS) entry which is preliminary data.</text>
</comment>
<gene>
    <name evidence="4" type="ORF">EVOR1521_LOCUS13724</name>
</gene>
<dbReference type="EMBL" id="CAUJNA010001557">
    <property type="protein sequence ID" value="CAJ1387712.1"/>
    <property type="molecule type" value="Genomic_DNA"/>
</dbReference>
<dbReference type="InterPro" id="IPR011009">
    <property type="entry name" value="Kinase-like_dom_sf"/>
</dbReference>
<proteinExistence type="predicted"/>
<feature type="region of interest" description="Disordered" evidence="2">
    <location>
        <begin position="340"/>
        <end position="366"/>
    </location>
</feature>
<dbReference type="PROSITE" id="PS50011">
    <property type="entry name" value="PROTEIN_KINASE_DOM"/>
    <property type="match status" value="1"/>
</dbReference>
<evidence type="ECO:0000313" key="4">
    <source>
        <dbReference type="EMBL" id="CAJ1387712.1"/>
    </source>
</evidence>
<feature type="region of interest" description="Disordered" evidence="2">
    <location>
        <begin position="914"/>
        <end position="985"/>
    </location>
</feature>
<organism evidence="4 5">
    <name type="scientific">Effrenium voratum</name>
    <dbReference type="NCBI Taxonomy" id="2562239"/>
    <lineage>
        <taxon>Eukaryota</taxon>
        <taxon>Sar</taxon>
        <taxon>Alveolata</taxon>
        <taxon>Dinophyceae</taxon>
        <taxon>Suessiales</taxon>
        <taxon>Symbiodiniaceae</taxon>
        <taxon>Effrenium</taxon>
    </lineage>
</organism>
<evidence type="ECO:0000256" key="1">
    <source>
        <dbReference type="PROSITE-ProRule" id="PRU10141"/>
    </source>
</evidence>
<feature type="binding site" evidence="1">
    <location>
        <position position="43"/>
    </location>
    <ligand>
        <name>ATP</name>
        <dbReference type="ChEBI" id="CHEBI:30616"/>
    </ligand>
</feature>
<dbReference type="GO" id="GO:0004674">
    <property type="term" value="F:protein serine/threonine kinase activity"/>
    <property type="evidence" value="ECO:0007669"/>
    <property type="project" value="TreeGrafter"/>
</dbReference>
<dbReference type="InterPro" id="IPR017441">
    <property type="entry name" value="Protein_kinase_ATP_BS"/>
</dbReference>
<evidence type="ECO:0000313" key="5">
    <source>
        <dbReference type="Proteomes" id="UP001178507"/>
    </source>
</evidence>
<feature type="domain" description="Protein kinase" evidence="3">
    <location>
        <begin position="11"/>
        <end position="328"/>
    </location>
</feature>
<dbReference type="PANTHER" id="PTHR24361">
    <property type="entry name" value="MITOGEN-ACTIVATED KINASE KINASE KINASE"/>
    <property type="match status" value="1"/>
</dbReference>
<feature type="compositionally biased region" description="Basic residues" evidence="2">
    <location>
        <begin position="1026"/>
        <end position="1036"/>
    </location>
</feature>
<feature type="compositionally biased region" description="Low complexity" evidence="2">
    <location>
        <begin position="915"/>
        <end position="927"/>
    </location>
</feature>
<dbReference type="InterPro" id="IPR053235">
    <property type="entry name" value="Ser_Thr_kinase"/>
</dbReference>
<dbReference type="Gene3D" id="1.25.40.20">
    <property type="entry name" value="Ankyrin repeat-containing domain"/>
    <property type="match status" value="1"/>
</dbReference>
<dbReference type="Pfam" id="PF00069">
    <property type="entry name" value="Pkinase"/>
    <property type="match status" value="1"/>
</dbReference>
<dbReference type="CDD" id="cd00180">
    <property type="entry name" value="PKc"/>
    <property type="match status" value="1"/>
</dbReference>
<dbReference type="SMART" id="SM00220">
    <property type="entry name" value="S_TKc"/>
    <property type="match status" value="1"/>
</dbReference>
<dbReference type="Proteomes" id="UP001178507">
    <property type="component" value="Unassembled WGS sequence"/>
</dbReference>
<dbReference type="GO" id="GO:0005737">
    <property type="term" value="C:cytoplasm"/>
    <property type="evidence" value="ECO:0007669"/>
    <property type="project" value="TreeGrafter"/>
</dbReference>
<protein>
    <recommendedName>
        <fullName evidence="3">Protein kinase domain-containing protein</fullName>
    </recommendedName>
</protein>
<dbReference type="GO" id="GO:0005524">
    <property type="term" value="F:ATP binding"/>
    <property type="evidence" value="ECO:0007669"/>
    <property type="project" value="UniProtKB-UniRule"/>
</dbReference>
<reference evidence="4" key="1">
    <citation type="submission" date="2023-08" db="EMBL/GenBank/DDBJ databases">
        <authorList>
            <person name="Chen Y."/>
            <person name="Shah S."/>
            <person name="Dougan E. K."/>
            <person name="Thang M."/>
            <person name="Chan C."/>
        </authorList>
    </citation>
    <scope>NUCLEOTIDE SEQUENCE</scope>
</reference>
<dbReference type="PROSITE" id="PS00107">
    <property type="entry name" value="PROTEIN_KINASE_ATP"/>
    <property type="match status" value="1"/>
</dbReference>
<feature type="compositionally biased region" description="Polar residues" evidence="2">
    <location>
        <begin position="928"/>
        <end position="948"/>
    </location>
</feature>
<evidence type="ECO:0000259" key="3">
    <source>
        <dbReference type="PROSITE" id="PS50011"/>
    </source>
</evidence>
<dbReference type="SUPFAM" id="SSF48403">
    <property type="entry name" value="Ankyrin repeat"/>
    <property type="match status" value="1"/>
</dbReference>
<dbReference type="InterPro" id="IPR000719">
    <property type="entry name" value="Prot_kinase_dom"/>
</dbReference>
<keyword evidence="5" id="KW-1185">Reference proteome</keyword>